<keyword evidence="1" id="KW-0808">Transferase</keyword>
<dbReference type="RefSeq" id="WP_425549295.1">
    <property type="nucleotide sequence ID" value="NZ_BAABAL010000019.1"/>
</dbReference>
<evidence type="ECO:0000256" key="1">
    <source>
        <dbReference type="ARBA" id="ARBA00022679"/>
    </source>
</evidence>
<dbReference type="InterPro" id="IPR050832">
    <property type="entry name" value="Bact_Acetyltransf"/>
</dbReference>
<dbReference type="EMBL" id="BAABAL010000019">
    <property type="protein sequence ID" value="GAA4027986.1"/>
    <property type="molecule type" value="Genomic_DNA"/>
</dbReference>
<dbReference type="CDD" id="cd04301">
    <property type="entry name" value="NAT_SF"/>
    <property type="match status" value="1"/>
</dbReference>
<gene>
    <name evidence="4" type="ORF">GCM10022247_61180</name>
</gene>
<dbReference type="PROSITE" id="PS51186">
    <property type="entry name" value="GNAT"/>
    <property type="match status" value="1"/>
</dbReference>
<dbReference type="SUPFAM" id="SSF55729">
    <property type="entry name" value="Acyl-CoA N-acyltransferases (Nat)"/>
    <property type="match status" value="1"/>
</dbReference>
<name>A0ABP7TLN6_9PSEU</name>
<evidence type="ECO:0000259" key="3">
    <source>
        <dbReference type="PROSITE" id="PS51186"/>
    </source>
</evidence>
<dbReference type="InterPro" id="IPR016181">
    <property type="entry name" value="Acyl_CoA_acyltransferase"/>
</dbReference>
<comment type="caution">
    <text evidence="4">The sequence shown here is derived from an EMBL/GenBank/DDBJ whole genome shotgun (WGS) entry which is preliminary data.</text>
</comment>
<feature type="domain" description="N-acetyltransferase" evidence="3">
    <location>
        <begin position="6"/>
        <end position="162"/>
    </location>
</feature>
<proteinExistence type="predicted"/>
<keyword evidence="5" id="KW-1185">Reference proteome</keyword>
<reference evidence="5" key="1">
    <citation type="journal article" date="2019" name="Int. J. Syst. Evol. Microbiol.">
        <title>The Global Catalogue of Microorganisms (GCM) 10K type strain sequencing project: providing services to taxonomists for standard genome sequencing and annotation.</title>
        <authorList>
            <consortium name="The Broad Institute Genomics Platform"/>
            <consortium name="The Broad Institute Genome Sequencing Center for Infectious Disease"/>
            <person name="Wu L."/>
            <person name="Ma J."/>
        </authorList>
    </citation>
    <scope>NUCLEOTIDE SEQUENCE [LARGE SCALE GENOMIC DNA]</scope>
    <source>
        <strain evidence="5">JCM 17342</strain>
    </source>
</reference>
<dbReference type="Proteomes" id="UP001501747">
    <property type="component" value="Unassembled WGS sequence"/>
</dbReference>
<dbReference type="Gene3D" id="3.40.630.30">
    <property type="match status" value="1"/>
</dbReference>
<dbReference type="InterPro" id="IPR000182">
    <property type="entry name" value="GNAT_dom"/>
</dbReference>
<evidence type="ECO:0000256" key="2">
    <source>
        <dbReference type="ARBA" id="ARBA00023315"/>
    </source>
</evidence>
<keyword evidence="2" id="KW-0012">Acyltransferase</keyword>
<accession>A0ABP7TLN6</accession>
<evidence type="ECO:0000313" key="5">
    <source>
        <dbReference type="Proteomes" id="UP001501747"/>
    </source>
</evidence>
<protein>
    <submittedName>
        <fullName evidence="4">GNAT family N-acetyltransferase</fullName>
    </submittedName>
</protein>
<dbReference type="PANTHER" id="PTHR43877">
    <property type="entry name" value="AMINOALKYLPHOSPHONATE N-ACETYLTRANSFERASE-RELATED-RELATED"/>
    <property type="match status" value="1"/>
</dbReference>
<organism evidence="4 5">
    <name type="scientific">Allokutzneria multivorans</name>
    <dbReference type="NCBI Taxonomy" id="1142134"/>
    <lineage>
        <taxon>Bacteria</taxon>
        <taxon>Bacillati</taxon>
        <taxon>Actinomycetota</taxon>
        <taxon>Actinomycetes</taxon>
        <taxon>Pseudonocardiales</taxon>
        <taxon>Pseudonocardiaceae</taxon>
        <taxon>Allokutzneria</taxon>
    </lineage>
</organism>
<evidence type="ECO:0000313" key="4">
    <source>
        <dbReference type="EMBL" id="GAA4027986.1"/>
    </source>
</evidence>
<dbReference type="Pfam" id="PF00583">
    <property type="entry name" value="Acetyltransf_1"/>
    <property type="match status" value="1"/>
</dbReference>
<sequence length="162" mass="17594">MVLLDLELRVVAYDHPDAAKLISAVQQEYVLRYGDEDITPVDPAEFAPPLGLFVVGYLAGEAVVCGGWRAHDSDDPDFRDGDAEIKRMYVVDEARGKGLAKRVLAELERTARAAGRLRIVLETGTKQPEAVALYGANGYARVPGFGAYKDDPLSICFGKPIA</sequence>
<dbReference type="PANTHER" id="PTHR43877:SF2">
    <property type="entry name" value="AMINOALKYLPHOSPHONATE N-ACETYLTRANSFERASE-RELATED"/>
    <property type="match status" value="1"/>
</dbReference>